<feature type="region of interest" description="Disordered" evidence="1">
    <location>
        <begin position="81"/>
        <end position="113"/>
    </location>
</feature>
<reference evidence="2 3" key="1">
    <citation type="journal article" date="2020" name="Syst. Appl. Microbiol.">
        <title>Alienimonas chondri sp. nov., a novel planctomycete isolated from the biofilm of the red alga Chondrus crispus.</title>
        <authorList>
            <person name="Vitorino I."/>
            <person name="Albuquerque L."/>
            <person name="Wiegand S."/>
            <person name="Kallscheuer N."/>
            <person name="da Costa M.S."/>
            <person name="Lobo-da-Cunha A."/>
            <person name="Jogler C."/>
            <person name="Lage O.M."/>
        </authorList>
    </citation>
    <scope>NUCLEOTIDE SEQUENCE [LARGE SCALE GENOMIC DNA]</scope>
    <source>
        <strain evidence="2 3">LzC2</strain>
    </source>
</reference>
<evidence type="ECO:0000313" key="3">
    <source>
        <dbReference type="Proteomes" id="UP000609651"/>
    </source>
</evidence>
<proteinExistence type="predicted"/>
<dbReference type="EMBL" id="WTPX01000063">
    <property type="protein sequence ID" value="NNJ26146.1"/>
    <property type="molecule type" value="Genomic_DNA"/>
</dbReference>
<evidence type="ECO:0000313" key="2">
    <source>
        <dbReference type="EMBL" id="NNJ26146.1"/>
    </source>
</evidence>
<gene>
    <name evidence="2" type="ORF">LzC2_22260</name>
</gene>
<comment type="caution">
    <text evidence="2">The sequence shown here is derived from an EMBL/GenBank/DDBJ whole genome shotgun (WGS) entry which is preliminary data.</text>
</comment>
<dbReference type="Proteomes" id="UP000609651">
    <property type="component" value="Unassembled WGS sequence"/>
</dbReference>
<accession>A0ABX1VH94</accession>
<protein>
    <submittedName>
        <fullName evidence="2">Uncharacterized protein</fullName>
    </submittedName>
</protein>
<feature type="compositionally biased region" description="Low complexity" evidence="1">
    <location>
        <begin position="103"/>
        <end position="112"/>
    </location>
</feature>
<organism evidence="2 3">
    <name type="scientific">Alienimonas chondri</name>
    <dbReference type="NCBI Taxonomy" id="2681879"/>
    <lineage>
        <taxon>Bacteria</taxon>
        <taxon>Pseudomonadati</taxon>
        <taxon>Planctomycetota</taxon>
        <taxon>Planctomycetia</taxon>
        <taxon>Planctomycetales</taxon>
        <taxon>Planctomycetaceae</taxon>
        <taxon>Alienimonas</taxon>
    </lineage>
</organism>
<keyword evidence="3" id="KW-1185">Reference proteome</keyword>
<evidence type="ECO:0000256" key="1">
    <source>
        <dbReference type="SAM" id="MobiDB-lite"/>
    </source>
</evidence>
<sequence length="130" mass="14180">MPVKQNVYCTNAEHAVEPLESPVYDFRPTANTSGNIREACEKNGDDMSYFPPTKTIHDAIELDHERQAEADRISAAAPFAANAEHEAEPLESPVYDFRPPPASTSTSASNAAVHDVAPLESPVMFFPPPK</sequence>
<dbReference type="RefSeq" id="WP_171186872.1">
    <property type="nucleotide sequence ID" value="NZ_WTPX01000063.1"/>
</dbReference>
<name>A0ABX1VH94_9PLAN</name>